<sequence>MAEQKVQGSEFSLRYPVEFEGKQVEALQLNFAALSADDIIASERQFVAETGENPFVKETSKLFQAYIAARAAGVPIELVKKINASDFSRLTLRVQNFLLGVD</sequence>
<gene>
    <name evidence="1" type="ORF">XYCOK13_20900</name>
</gene>
<dbReference type="Proteomes" id="UP000677918">
    <property type="component" value="Unassembled WGS sequence"/>
</dbReference>
<evidence type="ECO:0000313" key="2">
    <source>
        <dbReference type="Proteomes" id="UP000677918"/>
    </source>
</evidence>
<accession>A0A8J4H470</accession>
<dbReference type="AlphaFoldDB" id="A0A8J4H470"/>
<dbReference type="InterPro" id="IPR019289">
    <property type="entry name" value="Phage_tail_E/E"/>
</dbReference>
<protein>
    <recommendedName>
        <fullName evidence="3">Phage tail assembly protein</fullName>
    </recommendedName>
</protein>
<evidence type="ECO:0000313" key="1">
    <source>
        <dbReference type="EMBL" id="GIQ69266.1"/>
    </source>
</evidence>
<name>A0A8J4H470_9BACL</name>
<keyword evidence="2" id="KW-1185">Reference proteome</keyword>
<dbReference type="Pfam" id="PF10109">
    <property type="entry name" value="Phage_TAC_7"/>
    <property type="match status" value="1"/>
</dbReference>
<comment type="caution">
    <text evidence="1">The sequence shown here is derived from an EMBL/GenBank/DDBJ whole genome shotgun (WGS) entry which is preliminary data.</text>
</comment>
<reference evidence="1" key="1">
    <citation type="submission" date="2021-04" db="EMBL/GenBank/DDBJ databases">
        <title>Draft genome sequence of Xylanibacillus composti strain K13.</title>
        <authorList>
            <person name="Uke A."/>
            <person name="Chhe C."/>
            <person name="Baramee S."/>
            <person name="Kosugi A."/>
        </authorList>
    </citation>
    <scope>NUCLEOTIDE SEQUENCE</scope>
    <source>
        <strain evidence="1">K13</strain>
    </source>
</reference>
<dbReference type="RefSeq" id="WP_213412072.1">
    <property type="nucleotide sequence ID" value="NZ_BOVK01000026.1"/>
</dbReference>
<evidence type="ECO:0008006" key="3">
    <source>
        <dbReference type="Google" id="ProtNLM"/>
    </source>
</evidence>
<organism evidence="1 2">
    <name type="scientific">Xylanibacillus composti</name>
    <dbReference type="NCBI Taxonomy" id="1572762"/>
    <lineage>
        <taxon>Bacteria</taxon>
        <taxon>Bacillati</taxon>
        <taxon>Bacillota</taxon>
        <taxon>Bacilli</taxon>
        <taxon>Bacillales</taxon>
        <taxon>Paenibacillaceae</taxon>
        <taxon>Xylanibacillus</taxon>
    </lineage>
</organism>
<dbReference type="EMBL" id="BOVK01000026">
    <property type="protein sequence ID" value="GIQ69266.1"/>
    <property type="molecule type" value="Genomic_DNA"/>
</dbReference>
<proteinExistence type="predicted"/>